<evidence type="ECO:0008006" key="2">
    <source>
        <dbReference type="Google" id="ProtNLM"/>
    </source>
</evidence>
<dbReference type="Gene3D" id="1.20.120.330">
    <property type="entry name" value="Nucleotidyltransferases domain 2"/>
    <property type="match status" value="1"/>
</dbReference>
<dbReference type="EMBL" id="BARS01017227">
    <property type="protein sequence ID" value="GAF95616.1"/>
    <property type="molecule type" value="Genomic_DNA"/>
</dbReference>
<protein>
    <recommendedName>
        <fullName evidence="2">RiboL-PSP-HEPN domain-containing protein</fullName>
    </recommendedName>
</protein>
<reference evidence="1" key="1">
    <citation type="journal article" date="2014" name="Front. Microbiol.">
        <title>High frequency of phylogenetically diverse reductive dehalogenase-homologous genes in deep subseafloor sedimentary metagenomes.</title>
        <authorList>
            <person name="Kawai M."/>
            <person name="Futagami T."/>
            <person name="Toyoda A."/>
            <person name="Takaki Y."/>
            <person name="Nishi S."/>
            <person name="Hori S."/>
            <person name="Arai W."/>
            <person name="Tsubouchi T."/>
            <person name="Morono Y."/>
            <person name="Uchiyama I."/>
            <person name="Ito T."/>
            <person name="Fujiyama A."/>
            <person name="Inagaki F."/>
            <person name="Takami H."/>
        </authorList>
    </citation>
    <scope>NUCLEOTIDE SEQUENCE</scope>
    <source>
        <strain evidence="1">Expedition CK06-06</strain>
    </source>
</reference>
<dbReference type="AlphaFoldDB" id="X0U8G5"/>
<dbReference type="SUPFAM" id="SSF158668">
    <property type="entry name" value="MtlR-like"/>
    <property type="match status" value="1"/>
</dbReference>
<evidence type="ECO:0000313" key="1">
    <source>
        <dbReference type="EMBL" id="GAF95616.1"/>
    </source>
</evidence>
<proteinExistence type="predicted"/>
<organism evidence="1">
    <name type="scientific">marine sediment metagenome</name>
    <dbReference type="NCBI Taxonomy" id="412755"/>
    <lineage>
        <taxon>unclassified sequences</taxon>
        <taxon>metagenomes</taxon>
        <taxon>ecological metagenomes</taxon>
    </lineage>
</organism>
<gene>
    <name evidence="1" type="ORF">S01H1_28215</name>
</gene>
<name>X0U8G5_9ZZZZ</name>
<comment type="caution">
    <text evidence="1">The sequence shown here is derived from an EMBL/GenBank/DDBJ whole genome shotgun (WGS) entry which is preliminary data.</text>
</comment>
<dbReference type="InterPro" id="IPR038026">
    <property type="entry name" value="MtlR-like_sf"/>
</dbReference>
<sequence>MTAENLQATTDRLSKELLDYAIWDVDQQKDERSKVLILHLHIERVLDVFIDSWFERPKPLLGFNFMKKLKIVNAVCALSEKLYNNVRQINLFRNQFAHTLNREEIKLNFSKLVIERDISNLNDSNKIKVAVFETLVKLNEELYGTIREREDVLKDD</sequence>
<accession>X0U8G5</accession>